<reference evidence="1 2" key="1">
    <citation type="submission" date="2019-12" db="EMBL/GenBank/DDBJ databases">
        <authorList>
            <person name="Reyes-Prieto M."/>
        </authorList>
    </citation>
    <scope>NUCLEOTIDE SEQUENCE [LARGE SCALE GENOMIC DNA]</scope>
    <source>
        <strain evidence="1">HF14-78462</strain>
    </source>
</reference>
<dbReference type="EMBL" id="CACSAS010000037">
    <property type="protein sequence ID" value="CAA0129734.1"/>
    <property type="molecule type" value="Genomic_DNA"/>
</dbReference>
<name>A0A5S9R6Q7_9HYPH</name>
<protein>
    <submittedName>
        <fullName evidence="1">Uncharacterized protein</fullName>
    </submittedName>
</protein>
<dbReference type="Proteomes" id="UP000433050">
    <property type="component" value="Unassembled WGS sequence"/>
</dbReference>
<sequence length="61" mass="6762">MLAASNRLSIMHEGLIEQGYSCSGGKLSPSKDGTWTARIVWRHRLSGLSVTFSERGLRIRS</sequence>
<dbReference type="AlphaFoldDB" id="A0A5S9R6Q7"/>
<gene>
    <name evidence="1" type="ORF">STARVERO_04528</name>
</gene>
<proteinExistence type="predicted"/>
<accession>A0A5S9R6Q7</accession>
<evidence type="ECO:0000313" key="1">
    <source>
        <dbReference type="EMBL" id="CAA0129734.1"/>
    </source>
</evidence>
<evidence type="ECO:0000313" key="2">
    <source>
        <dbReference type="Proteomes" id="UP000433050"/>
    </source>
</evidence>
<keyword evidence="2" id="KW-1185">Reference proteome</keyword>
<organism evidence="1 2">
    <name type="scientific">Starkeya nomas</name>
    <dbReference type="NCBI Taxonomy" id="2666134"/>
    <lineage>
        <taxon>Bacteria</taxon>
        <taxon>Pseudomonadati</taxon>
        <taxon>Pseudomonadota</taxon>
        <taxon>Alphaproteobacteria</taxon>
        <taxon>Hyphomicrobiales</taxon>
        <taxon>Xanthobacteraceae</taxon>
        <taxon>Starkeya</taxon>
    </lineage>
</organism>